<name>A0ABW6IGX1_9CYAN</name>
<gene>
    <name evidence="1" type="ORF">ACFVKH_14315</name>
</gene>
<protein>
    <submittedName>
        <fullName evidence="1">RNA polymerase sigma factor</fullName>
    </submittedName>
</protein>
<comment type="caution">
    <text evidence="1">The sequence shown here is derived from an EMBL/GenBank/DDBJ whole genome shotgun (WGS) entry which is preliminary data.</text>
</comment>
<proteinExistence type="predicted"/>
<accession>A0ABW6IGX1</accession>
<dbReference type="Gene3D" id="1.10.10.10">
    <property type="entry name" value="Winged helix-like DNA-binding domain superfamily/Winged helix DNA-binding domain"/>
    <property type="match status" value="1"/>
</dbReference>
<reference evidence="1 2" key="1">
    <citation type="submission" date="2024-10" db="EMBL/GenBank/DDBJ databases">
        <authorList>
            <person name="Ratan Roy A."/>
            <person name="Morales Sandoval P.H."/>
            <person name="De Los Santos Villalobos S."/>
            <person name="Chakraborty S."/>
            <person name="Mukherjee J."/>
        </authorList>
    </citation>
    <scope>NUCLEOTIDE SEQUENCE [LARGE SCALE GENOMIC DNA]</scope>
    <source>
        <strain evidence="1 2">S1</strain>
    </source>
</reference>
<dbReference type="EMBL" id="JBHZOL010000086">
    <property type="protein sequence ID" value="MFE4107464.1"/>
    <property type="molecule type" value="Genomic_DNA"/>
</dbReference>
<dbReference type="Proteomes" id="UP001600165">
    <property type="component" value="Unassembled WGS sequence"/>
</dbReference>
<evidence type="ECO:0000313" key="1">
    <source>
        <dbReference type="EMBL" id="MFE4107464.1"/>
    </source>
</evidence>
<dbReference type="InterPro" id="IPR036388">
    <property type="entry name" value="WH-like_DNA-bd_sf"/>
</dbReference>
<sequence>MKETLLSPLDIAVKEILEPENPYAYSTLTAIERYLRQFHLEKFTEPAEILALAYLRGREALRNGKQINNPHAWLKGTAVNIIREQQRSSQRFRVMDADCLDLIASAAAERAAFELSDLSGQLSALWRALATLAEDDPAAAELLHLRFIEQLSWAAIRSYLDAQNGDRPSDTALRQRICRAKKRLRRLYHTCEAQA</sequence>
<evidence type="ECO:0000313" key="2">
    <source>
        <dbReference type="Proteomes" id="UP001600165"/>
    </source>
</evidence>
<organism evidence="1 2">
    <name type="scientific">Almyronema epifaneia S1</name>
    <dbReference type="NCBI Taxonomy" id="2991925"/>
    <lineage>
        <taxon>Bacteria</taxon>
        <taxon>Bacillati</taxon>
        <taxon>Cyanobacteriota</taxon>
        <taxon>Cyanophyceae</taxon>
        <taxon>Nodosilineales</taxon>
        <taxon>Nodosilineaceae</taxon>
        <taxon>Almyronema</taxon>
        <taxon>Almyronema epifaneia</taxon>
    </lineage>
</organism>
<keyword evidence="2" id="KW-1185">Reference proteome</keyword>
<dbReference type="RefSeq" id="WP_377966198.1">
    <property type="nucleotide sequence ID" value="NZ_JBHZOL010000086.1"/>
</dbReference>